<dbReference type="PROSITE" id="PS50011">
    <property type="entry name" value="PROTEIN_KINASE_DOM"/>
    <property type="match status" value="1"/>
</dbReference>
<feature type="compositionally biased region" description="Basic and acidic residues" evidence="1">
    <location>
        <begin position="291"/>
        <end position="302"/>
    </location>
</feature>
<dbReference type="eggNOG" id="KOG0032">
    <property type="taxonomic scope" value="Eukaryota"/>
</dbReference>
<dbReference type="Gene3D" id="1.10.510.10">
    <property type="entry name" value="Transferase(Phosphotransferase) domain 1"/>
    <property type="match status" value="1"/>
</dbReference>
<feature type="domain" description="Protein kinase" evidence="2">
    <location>
        <begin position="1"/>
        <end position="246"/>
    </location>
</feature>
<organism evidence="3 4">
    <name type="scientific">Latimeria chalumnae</name>
    <name type="common">Coelacanth</name>
    <dbReference type="NCBI Taxonomy" id="7897"/>
    <lineage>
        <taxon>Eukaryota</taxon>
        <taxon>Metazoa</taxon>
        <taxon>Chordata</taxon>
        <taxon>Craniata</taxon>
        <taxon>Vertebrata</taxon>
        <taxon>Euteleostomi</taxon>
        <taxon>Coelacanthiformes</taxon>
        <taxon>Coelacanthidae</taxon>
        <taxon>Latimeria</taxon>
    </lineage>
</organism>
<dbReference type="GO" id="GO:0005524">
    <property type="term" value="F:ATP binding"/>
    <property type="evidence" value="ECO:0007669"/>
    <property type="project" value="InterPro"/>
</dbReference>
<dbReference type="PANTHER" id="PTHR24347">
    <property type="entry name" value="SERINE/THREONINE-PROTEIN KINASE"/>
    <property type="match status" value="1"/>
</dbReference>
<dbReference type="Proteomes" id="UP000008672">
    <property type="component" value="Unassembled WGS sequence"/>
</dbReference>
<dbReference type="OMA" id="MELCAGK"/>
<dbReference type="InterPro" id="IPR008266">
    <property type="entry name" value="Tyr_kinase_AS"/>
</dbReference>
<evidence type="ECO:0000259" key="2">
    <source>
        <dbReference type="PROSITE" id="PS50011"/>
    </source>
</evidence>
<protein>
    <recommendedName>
        <fullName evidence="2">Protein kinase domain-containing protein</fullName>
    </recommendedName>
</protein>
<reference evidence="3" key="2">
    <citation type="submission" date="2025-08" db="UniProtKB">
        <authorList>
            <consortium name="Ensembl"/>
        </authorList>
    </citation>
    <scope>IDENTIFICATION</scope>
</reference>
<dbReference type="EMBL" id="AFYH01170691">
    <property type="status" value="NOT_ANNOTATED_CDS"/>
    <property type="molecule type" value="Genomic_DNA"/>
</dbReference>
<proteinExistence type="predicted"/>
<name>H3AR74_LATCH</name>
<dbReference type="Ensembl" id="ENSLACT00000012237.1">
    <property type="protein sequence ID" value="ENSLACP00000012145.1"/>
    <property type="gene ID" value="ENSLACG00000010690.1"/>
</dbReference>
<evidence type="ECO:0000313" key="3">
    <source>
        <dbReference type="Ensembl" id="ENSLACP00000012145.1"/>
    </source>
</evidence>
<dbReference type="HOGENOM" id="CLU_000288_76_3_1"/>
<sequence length="302" mass="33905">RGRHSIVKQCREKSSGRLLATKIIPYRPEKKQMVLREFEILKQLQHTNIVQLCGAFLSPRHLALVMELCAGKEALKSLAARAFYSELEIRELLRQVLCAVEYLHENCILHLDLRSENVIVMDDSMVKILDFGSAQVYSPDIPALFQAPLWVLSPLAPETLEEGRGAVPPTDIWAVGVLTFIMLSAEYPFGSDMPCDMEKDIKKGRIRFGRCYAGLSGGAISFLKSSLCPNPWGRLSASECLSLPWLQSPPEAVPQQAAVHFSTTKLKSFVKDREKRMSLLKTKHSMTIPRQDSRSEKTAKHG</sequence>
<dbReference type="GeneTree" id="ENSGT00940000167421"/>
<evidence type="ECO:0000256" key="1">
    <source>
        <dbReference type="SAM" id="MobiDB-lite"/>
    </source>
</evidence>
<dbReference type="SUPFAM" id="SSF56112">
    <property type="entry name" value="Protein kinase-like (PK-like)"/>
    <property type="match status" value="1"/>
</dbReference>
<keyword evidence="4" id="KW-1185">Reference proteome</keyword>
<dbReference type="EMBL" id="AFYH01170692">
    <property type="status" value="NOT_ANNOTATED_CDS"/>
    <property type="molecule type" value="Genomic_DNA"/>
</dbReference>
<dbReference type="InterPro" id="IPR011009">
    <property type="entry name" value="Kinase-like_dom_sf"/>
</dbReference>
<reference evidence="4" key="1">
    <citation type="submission" date="2011-08" db="EMBL/GenBank/DDBJ databases">
        <title>The draft genome of Latimeria chalumnae.</title>
        <authorList>
            <person name="Di Palma F."/>
            <person name="Alfoldi J."/>
            <person name="Johnson J."/>
            <person name="Berlin A."/>
            <person name="Gnerre S."/>
            <person name="Jaffe D."/>
            <person name="MacCallum I."/>
            <person name="Young S."/>
            <person name="Walker B.J."/>
            <person name="Lander E."/>
            <person name="Lindblad-Toh K."/>
        </authorList>
    </citation>
    <scope>NUCLEOTIDE SEQUENCE [LARGE SCALE GENOMIC DNA]</scope>
    <source>
        <strain evidence="4">Wild caught</strain>
    </source>
</reference>
<dbReference type="Pfam" id="PF00069">
    <property type="entry name" value="Pkinase"/>
    <property type="match status" value="1"/>
</dbReference>
<dbReference type="EMBL" id="AFYH01170693">
    <property type="status" value="NOT_ANNOTATED_CDS"/>
    <property type="molecule type" value="Genomic_DNA"/>
</dbReference>
<evidence type="ECO:0000313" key="4">
    <source>
        <dbReference type="Proteomes" id="UP000008672"/>
    </source>
</evidence>
<dbReference type="InParanoid" id="H3AR74"/>
<dbReference type="GO" id="GO:0004672">
    <property type="term" value="F:protein kinase activity"/>
    <property type="evidence" value="ECO:0007669"/>
    <property type="project" value="InterPro"/>
</dbReference>
<dbReference type="STRING" id="7897.ENSLACP00000012145"/>
<reference evidence="3" key="3">
    <citation type="submission" date="2025-09" db="UniProtKB">
        <authorList>
            <consortium name="Ensembl"/>
        </authorList>
    </citation>
    <scope>IDENTIFICATION</scope>
</reference>
<accession>H3AR74</accession>
<dbReference type="InterPro" id="IPR000719">
    <property type="entry name" value="Prot_kinase_dom"/>
</dbReference>
<feature type="region of interest" description="Disordered" evidence="1">
    <location>
        <begin position="283"/>
        <end position="302"/>
    </location>
</feature>
<dbReference type="Bgee" id="ENSLACG00000010690">
    <property type="expression patterns" value="Expressed in muscle tissue and 4 other cell types or tissues"/>
</dbReference>
<dbReference type="AlphaFoldDB" id="H3AR74"/>
<dbReference type="PROSITE" id="PS00109">
    <property type="entry name" value="PROTEIN_KINASE_TYR"/>
    <property type="match status" value="1"/>
</dbReference>